<reference evidence="2 3" key="1">
    <citation type="submission" date="2014-12" db="EMBL/GenBank/DDBJ databases">
        <title>16Stimator: statistical estimation of ribosomal gene copy numbers from draft genome assemblies.</title>
        <authorList>
            <person name="Perisin M.A."/>
            <person name="Vetter M."/>
            <person name="Gilbert J.A."/>
            <person name="Bergelson J."/>
        </authorList>
    </citation>
    <scope>NUCLEOTIDE SEQUENCE [LARGE SCALE GENOMIC DNA]</scope>
    <source>
        <strain evidence="2 3">MEJ076</strain>
    </source>
</reference>
<dbReference type="CDD" id="cd04301">
    <property type="entry name" value="NAT_SF"/>
    <property type="match status" value="1"/>
</dbReference>
<dbReference type="Proteomes" id="UP000035017">
    <property type="component" value="Unassembled WGS sequence"/>
</dbReference>
<organism evidence="2 3">
    <name type="scientific">Agrobacterium tumefaciens</name>
    <dbReference type="NCBI Taxonomy" id="358"/>
    <lineage>
        <taxon>Bacteria</taxon>
        <taxon>Pseudomonadati</taxon>
        <taxon>Pseudomonadota</taxon>
        <taxon>Alphaproteobacteria</taxon>
        <taxon>Hyphomicrobiales</taxon>
        <taxon>Rhizobiaceae</taxon>
        <taxon>Rhizobium/Agrobacterium group</taxon>
        <taxon>Agrobacterium</taxon>
        <taxon>Agrobacterium tumefaciens complex</taxon>
    </lineage>
</organism>
<accession>A0A0D0KSG7</accession>
<keyword evidence="2" id="KW-0808">Transferase</keyword>
<dbReference type="GO" id="GO:0016747">
    <property type="term" value="F:acyltransferase activity, transferring groups other than amino-acyl groups"/>
    <property type="evidence" value="ECO:0007669"/>
    <property type="project" value="InterPro"/>
</dbReference>
<gene>
    <name evidence="2" type="ORF">RU07_09275</name>
</gene>
<dbReference type="EMBL" id="JXQV01000009">
    <property type="protein sequence ID" value="KIQ02791.1"/>
    <property type="molecule type" value="Genomic_DNA"/>
</dbReference>
<proteinExistence type="predicted"/>
<name>A0A0D0KSG7_AGRTU</name>
<dbReference type="Pfam" id="PF00583">
    <property type="entry name" value="Acetyltransf_1"/>
    <property type="match status" value="1"/>
</dbReference>
<dbReference type="InterPro" id="IPR016181">
    <property type="entry name" value="Acyl_CoA_acyltransferase"/>
</dbReference>
<comment type="caution">
    <text evidence="2">The sequence shown here is derived from an EMBL/GenBank/DDBJ whole genome shotgun (WGS) entry which is preliminary data.</text>
</comment>
<evidence type="ECO:0000313" key="2">
    <source>
        <dbReference type="EMBL" id="KIQ02791.1"/>
    </source>
</evidence>
<dbReference type="SUPFAM" id="SSF55729">
    <property type="entry name" value="Acyl-CoA N-acyltransferases (Nat)"/>
    <property type="match status" value="1"/>
</dbReference>
<protein>
    <submittedName>
        <fullName evidence="2">Acetyltransferase</fullName>
    </submittedName>
</protein>
<dbReference type="OrthoDB" id="9787920at2"/>
<sequence>MEPQITISDGPDKDSEAAILAALKSYNVERFGPSDWRELVIALRNDEDSVIGGLSGHTARGWLYTSLLFIPEEMRGQGLGPKLLAMAEDEARKRGCKGAYIDTMNPDALAIYQACGYEIFGQIEGFTDTTALTYLKKRLY</sequence>
<evidence type="ECO:0000259" key="1">
    <source>
        <dbReference type="PROSITE" id="PS51186"/>
    </source>
</evidence>
<dbReference type="Gene3D" id="3.40.630.30">
    <property type="match status" value="1"/>
</dbReference>
<dbReference type="PROSITE" id="PS51186">
    <property type="entry name" value="GNAT"/>
    <property type="match status" value="1"/>
</dbReference>
<dbReference type="AlphaFoldDB" id="A0A0D0KSG7"/>
<evidence type="ECO:0000313" key="3">
    <source>
        <dbReference type="Proteomes" id="UP000035017"/>
    </source>
</evidence>
<feature type="domain" description="N-acetyltransferase" evidence="1">
    <location>
        <begin position="5"/>
        <end position="140"/>
    </location>
</feature>
<dbReference type="InterPro" id="IPR000182">
    <property type="entry name" value="GNAT_dom"/>
</dbReference>